<dbReference type="Gene3D" id="3.40.50.2300">
    <property type="match status" value="1"/>
</dbReference>
<evidence type="ECO:0000256" key="3">
    <source>
        <dbReference type="ARBA" id="ARBA00012438"/>
    </source>
</evidence>
<accession>A0A0U3HK51</accession>
<dbReference type="GO" id="GO:0016020">
    <property type="term" value="C:membrane"/>
    <property type="evidence" value="ECO:0007669"/>
    <property type="project" value="UniProtKB-SubCell"/>
</dbReference>
<keyword evidence="8 10" id="KW-0472">Membrane</keyword>
<evidence type="ECO:0000259" key="12">
    <source>
        <dbReference type="PROSITE" id="PS50110"/>
    </source>
</evidence>
<evidence type="ECO:0000256" key="10">
    <source>
        <dbReference type="SAM" id="Phobius"/>
    </source>
</evidence>
<keyword evidence="6 10" id="KW-1133">Transmembrane helix</keyword>
<comment type="subcellular location">
    <subcellularLocation>
        <location evidence="2">Membrane</location>
        <topology evidence="2">Multi-pass membrane protein</topology>
    </subcellularLocation>
</comment>
<dbReference type="Pfam" id="PF02518">
    <property type="entry name" value="HATPase_c"/>
    <property type="match status" value="1"/>
</dbReference>
<dbReference type="Gene3D" id="1.10.287.130">
    <property type="match status" value="1"/>
</dbReference>
<dbReference type="PANTHER" id="PTHR45339:SF1">
    <property type="entry name" value="HYBRID SIGNAL TRANSDUCTION HISTIDINE KINASE J"/>
    <property type="match status" value="1"/>
</dbReference>
<feature type="domain" description="Histidine kinase" evidence="11">
    <location>
        <begin position="282"/>
        <end position="500"/>
    </location>
</feature>
<evidence type="ECO:0000313" key="13">
    <source>
        <dbReference type="EMBL" id="ALU43349.1"/>
    </source>
</evidence>
<dbReference type="EC" id="2.7.13.3" evidence="3"/>
<dbReference type="Pfam" id="PF00072">
    <property type="entry name" value="Response_reg"/>
    <property type="match status" value="1"/>
</dbReference>
<sequence>MHGRLDKIGYGRIETFWPSGCQVTLSKSLKFNLNWERVWRLDDPAGFGRDNLDNLVTRYRLKYLVALVIMLLVLTMTTGLTLYLLDQQKQVARVINVAGMQRMLSQKAALHLEYVIIMREHNVTADRQALNNALQLMQANHDFLLMRDGEQYKHLNAELYQWYFAQPGDLDRQLKQYLALLSGVASQPDLDQSQEIHIRSQLLLQGLDHAVLLFEQFTNEKLEKLRNLQLLMWLLGLALLLAEIKWIFFPMERSIASAIDRLQQTRLKAEHANQSRAMFLARASHELRTPLQAVLGYLHLYQESQRDSYLAQANKAAQQLKALIASVEDYNRLSDEQQPELNCHPARLTDTLGQPVATYRLLAREKGLDFSYHFSSHTEKIFACDHERLSWVIGQLLDNAVKFTEQGTVRLSARVEPVNPEEDEFNWRFFCEVEDSGPGFNVVQIKASASGISPDGHHYQGLQLGLARCNLLLAIMSGELTFLPCEPHGTKASLSLPLKRLPEPEPVSGLTHHKVLLVEDNQLNAKIIEKMLDNMELTSIHVSHGGQAIEVLAHQSFDVILMDLNMPIMDGFKAIKEIRQTLMLSTPILVLTANTSEQAIKSAVQLGATDYLFKPVEKGALERALHKVLTLSDAT</sequence>
<organism evidence="13 14">
    <name type="scientific">Pseudoalteromonas rubra</name>
    <dbReference type="NCBI Taxonomy" id="43658"/>
    <lineage>
        <taxon>Bacteria</taxon>
        <taxon>Pseudomonadati</taxon>
        <taxon>Pseudomonadota</taxon>
        <taxon>Gammaproteobacteria</taxon>
        <taxon>Alteromonadales</taxon>
        <taxon>Pseudoalteromonadaceae</taxon>
        <taxon>Pseudoalteromonas</taxon>
    </lineage>
</organism>
<evidence type="ECO:0000256" key="4">
    <source>
        <dbReference type="ARBA" id="ARBA00022553"/>
    </source>
</evidence>
<protein>
    <recommendedName>
        <fullName evidence="3">histidine kinase</fullName>
        <ecNumber evidence="3">2.7.13.3</ecNumber>
    </recommendedName>
</protein>
<evidence type="ECO:0000259" key="11">
    <source>
        <dbReference type="PROSITE" id="PS50109"/>
    </source>
</evidence>
<dbReference type="SUPFAM" id="SSF55874">
    <property type="entry name" value="ATPase domain of HSP90 chaperone/DNA topoisomerase II/histidine kinase"/>
    <property type="match status" value="1"/>
</dbReference>
<feature type="domain" description="Response regulatory" evidence="12">
    <location>
        <begin position="514"/>
        <end position="629"/>
    </location>
</feature>
<keyword evidence="4 9" id="KW-0597">Phosphoprotein</keyword>
<name>A0A0U3HK51_9GAMM</name>
<dbReference type="PROSITE" id="PS50109">
    <property type="entry name" value="HIS_KIN"/>
    <property type="match status" value="1"/>
</dbReference>
<evidence type="ECO:0000256" key="5">
    <source>
        <dbReference type="ARBA" id="ARBA00022692"/>
    </source>
</evidence>
<dbReference type="SMART" id="SM00387">
    <property type="entry name" value="HATPase_c"/>
    <property type="match status" value="1"/>
</dbReference>
<dbReference type="SUPFAM" id="SSF52172">
    <property type="entry name" value="CheY-like"/>
    <property type="match status" value="1"/>
</dbReference>
<dbReference type="GO" id="GO:0000155">
    <property type="term" value="F:phosphorelay sensor kinase activity"/>
    <property type="evidence" value="ECO:0007669"/>
    <property type="project" value="InterPro"/>
</dbReference>
<evidence type="ECO:0000256" key="7">
    <source>
        <dbReference type="ARBA" id="ARBA00023012"/>
    </source>
</evidence>
<dbReference type="Pfam" id="PF00512">
    <property type="entry name" value="HisKA"/>
    <property type="match status" value="1"/>
</dbReference>
<dbReference type="InterPro" id="IPR036097">
    <property type="entry name" value="HisK_dim/P_sf"/>
</dbReference>
<keyword evidence="5 10" id="KW-0812">Transmembrane</keyword>
<dbReference type="SMART" id="SM00448">
    <property type="entry name" value="REC"/>
    <property type="match status" value="1"/>
</dbReference>
<evidence type="ECO:0000256" key="1">
    <source>
        <dbReference type="ARBA" id="ARBA00000085"/>
    </source>
</evidence>
<keyword evidence="7" id="KW-0902">Two-component regulatory system</keyword>
<dbReference type="PROSITE" id="PS50110">
    <property type="entry name" value="RESPONSE_REGULATORY"/>
    <property type="match status" value="1"/>
</dbReference>
<evidence type="ECO:0000256" key="2">
    <source>
        <dbReference type="ARBA" id="ARBA00004141"/>
    </source>
</evidence>
<dbReference type="InterPro" id="IPR003661">
    <property type="entry name" value="HisK_dim/P_dom"/>
</dbReference>
<dbReference type="Pfam" id="PF13675">
    <property type="entry name" value="PilJ"/>
    <property type="match status" value="1"/>
</dbReference>
<dbReference type="InterPro" id="IPR005467">
    <property type="entry name" value="His_kinase_dom"/>
</dbReference>
<evidence type="ECO:0000256" key="8">
    <source>
        <dbReference type="ARBA" id="ARBA00023136"/>
    </source>
</evidence>
<reference evidence="13 14" key="1">
    <citation type="submission" date="2015-12" db="EMBL/GenBank/DDBJ databases">
        <title>Complete genome sequence of Pseudoalteromonas rubra SCSIO 6842, harboring a conjugative plasmid.</title>
        <authorList>
            <person name="Li B."/>
            <person name="Wang X."/>
        </authorList>
    </citation>
    <scope>NUCLEOTIDE SEQUENCE [LARGE SCALE GENOMIC DNA]</scope>
    <source>
        <strain evidence="13 14">SCSIO 6842</strain>
    </source>
</reference>
<dbReference type="SUPFAM" id="SSF47384">
    <property type="entry name" value="Homodimeric domain of signal transducing histidine kinase"/>
    <property type="match status" value="1"/>
</dbReference>
<dbReference type="SMART" id="SM00388">
    <property type="entry name" value="HisKA"/>
    <property type="match status" value="1"/>
</dbReference>
<feature type="transmembrane region" description="Helical" evidence="10">
    <location>
        <begin position="63"/>
        <end position="85"/>
    </location>
</feature>
<dbReference type="InterPro" id="IPR029095">
    <property type="entry name" value="NarX-like_N"/>
</dbReference>
<dbReference type="Proteomes" id="UP000069015">
    <property type="component" value="Chromosome 1"/>
</dbReference>
<dbReference type="InterPro" id="IPR011006">
    <property type="entry name" value="CheY-like_superfamily"/>
</dbReference>
<dbReference type="InterPro" id="IPR003594">
    <property type="entry name" value="HATPase_dom"/>
</dbReference>
<evidence type="ECO:0000256" key="9">
    <source>
        <dbReference type="PROSITE-ProRule" id="PRU00169"/>
    </source>
</evidence>
<dbReference type="InterPro" id="IPR001789">
    <property type="entry name" value="Sig_transdc_resp-reg_receiver"/>
</dbReference>
<dbReference type="EMBL" id="CP013611">
    <property type="protein sequence ID" value="ALU43349.1"/>
    <property type="molecule type" value="Genomic_DNA"/>
</dbReference>
<dbReference type="AlphaFoldDB" id="A0A0U3HK51"/>
<dbReference type="Gene3D" id="3.30.565.10">
    <property type="entry name" value="Histidine kinase-like ATPase, C-terminal domain"/>
    <property type="match status" value="1"/>
</dbReference>
<evidence type="ECO:0000256" key="6">
    <source>
        <dbReference type="ARBA" id="ARBA00022989"/>
    </source>
</evidence>
<dbReference type="KEGG" id="prr:AT705_10585"/>
<dbReference type="CDD" id="cd17546">
    <property type="entry name" value="REC_hyHK_CKI1_RcsC-like"/>
    <property type="match status" value="1"/>
</dbReference>
<evidence type="ECO:0000313" key="14">
    <source>
        <dbReference type="Proteomes" id="UP000069015"/>
    </source>
</evidence>
<gene>
    <name evidence="13" type="ORF">AT705_10585</name>
</gene>
<proteinExistence type="predicted"/>
<feature type="modified residue" description="4-aspartylphosphate" evidence="9">
    <location>
        <position position="563"/>
    </location>
</feature>
<comment type="catalytic activity">
    <reaction evidence="1">
        <text>ATP + protein L-histidine = ADP + protein N-phospho-L-histidine.</text>
        <dbReference type="EC" id="2.7.13.3"/>
    </reaction>
</comment>
<dbReference type="PANTHER" id="PTHR45339">
    <property type="entry name" value="HYBRID SIGNAL TRANSDUCTION HISTIDINE KINASE J"/>
    <property type="match status" value="1"/>
</dbReference>
<dbReference type="InterPro" id="IPR036890">
    <property type="entry name" value="HATPase_C_sf"/>
</dbReference>
<dbReference type="CDD" id="cd00082">
    <property type="entry name" value="HisKA"/>
    <property type="match status" value="1"/>
</dbReference>